<dbReference type="Proteomes" id="UP000479114">
    <property type="component" value="Plasmid unnamed1"/>
</dbReference>
<gene>
    <name evidence="4" type="ORF">GZH47_32125</name>
</gene>
<dbReference type="Gene3D" id="3.30.70.360">
    <property type="match status" value="1"/>
</dbReference>
<reference evidence="4 5" key="1">
    <citation type="submission" date="2020-02" db="EMBL/GenBank/DDBJ databases">
        <title>Paenibacillus sp. nov., isolated from rhizosphere soil of tomato.</title>
        <authorList>
            <person name="Weon H.-Y."/>
            <person name="Lee S.A."/>
        </authorList>
    </citation>
    <scope>NUCLEOTIDE SEQUENCE [LARGE SCALE GENOMIC DNA]</scope>
    <source>
        <strain evidence="4 5">14171R-81</strain>
        <plasmid evidence="4 5">unnamed1</plasmid>
    </source>
</reference>
<dbReference type="KEGG" id="prz:GZH47_32125"/>
<dbReference type="SUPFAM" id="SSF53187">
    <property type="entry name" value="Zn-dependent exopeptidases"/>
    <property type="match status" value="1"/>
</dbReference>
<dbReference type="InterPro" id="IPR050072">
    <property type="entry name" value="Peptidase_M20A"/>
</dbReference>
<protein>
    <submittedName>
        <fullName evidence="4">M20 family metallopeptidase</fullName>
    </submittedName>
</protein>
<keyword evidence="4" id="KW-0614">Plasmid</keyword>
<proteinExistence type="predicted"/>
<dbReference type="Gene3D" id="3.40.630.10">
    <property type="entry name" value="Zn peptidases"/>
    <property type="match status" value="2"/>
</dbReference>
<feature type="domain" description="Peptidase M20 dimerisation" evidence="3">
    <location>
        <begin position="174"/>
        <end position="281"/>
    </location>
</feature>
<keyword evidence="5" id="KW-1185">Reference proteome</keyword>
<dbReference type="Pfam" id="PF01546">
    <property type="entry name" value="Peptidase_M20"/>
    <property type="match status" value="1"/>
</dbReference>
<sequence>MTTPLLDCVNIERIVSDTLQLVEIPSPTGDSREVADHFAQLLAEAGCRVDRYEFLPNNPTLVAVFEGGLSGKTILFNGHLDTIPLAHSPARIENGRVYGRGANDMKGSLACIVEVIRVIRDSRDKLKGRLIIVANSLHESPGGRGEDLYALVENVNLQADAAVVMEGATRDCTIAQFGSATFEIVVKRNGEPSHQLYTPEGTPHPISVMAEIVRQLDERNEQLRLAYIEDIGYASYFVGAIQSGKFYNQHPNTAELAGVRRYGPETEYDDVERELRLLLDDIAWRNKVDILLKLQKVRDGYRIDKNDPAVHALVEAARKVRGIPLPAAGKKLVTDAGIFAKDLSIPTLCHGPDQSSAHADIEYVEIHELELSAKVYLQFIVEFGLLSE</sequence>
<dbReference type="EMBL" id="CP048287">
    <property type="protein sequence ID" value="QHW35536.1"/>
    <property type="molecule type" value="Genomic_DNA"/>
</dbReference>
<dbReference type="SUPFAM" id="SSF55031">
    <property type="entry name" value="Bacterial exopeptidase dimerisation domain"/>
    <property type="match status" value="1"/>
</dbReference>
<dbReference type="GO" id="GO:0046872">
    <property type="term" value="F:metal ion binding"/>
    <property type="evidence" value="ECO:0007669"/>
    <property type="project" value="UniProtKB-KW"/>
</dbReference>
<name>A0A6C0PAS7_9BACL</name>
<keyword evidence="2" id="KW-0378">Hydrolase</keyword>
<dbReference type="InterPro" id="IPR002933">
    <property type="entry name" value="Peptidase_M20"/>
</dbReference>
<dbReference type="AlphaFoldDB" id="A0A6C0PAS7"/>
<geneLocation type="plasmid" evidence="4 5">
    <name>unnamed1</name>
</geneLocation>
<evidence type="ECO:0000313" key="5">
    <source>
        <dbReference type="Proteomes" id="UP000479114"/>
    </source>
</evidence>
<dbReference type="PANTHER" id="PTHR43808">
    <property type="entry name" value="ACETYLORNITHINE DEACETYLASE"/>
    <property type="match status" value="1"/>
</dbReference>
<organism evidence="4 5">
    <name type="scientific">Paenibacillus rhizovicinus</name>
    <dbReference type="NCBI Taxonomy" id="2704463"/>
    <lineage>
        <taxon>Bacteria</taxon>
        <taxon>Bacillati</taxon>
        <taxon>Bacillota</taxon>
        <taxon>Bacilli</taxon>
        <taxon>Bacillales</taxon>
        <taxon>Paenibacillaceae</taxon>
        <taxon>Paenibacillus</taxon>
    </lineage>
</organism>
<dbReference type="InterPro" id="IPR036264">
    <property type="entry name" value="Bact_exopeptidase_dim_dom"/>
</dbReference>
<dbReference type="GO" id="GO:0016787">
    <property type="term" value="F:hydrolase activity"/>
    <property type="evidence" value="ECO:0007669"/>
    <property type="project" value="UniProtKB-KW"/>
</dbReference>
<dbReference type="Pfam" id="PF07687">
    <property type="entry name" value="M20_dimer"/>
    <property type="match status" value="1"/>
</dbReference>
<keyword evidence="1" id="KW-0479">Metal-binding</keyword>
<dbReference type="InterPro" id="IPR011650">
    <property type="entry name" value="Peptidase_M20_dimer"/>
</dbReference>
<accession>A0A6C0PAS7</accession>
<dbReference type="RefSeq" id="WP_162645682.1">
    <property type="nucleotide sequence ID" value="NZ_CP048287.1"/>
</dbReference>
<evidence type="ECO:0000256" key="1">
    <source>
        <dbReference type="ARBA" id="ARBA00022723"/>
    </source>
</evidence>
<evidence type="ECO:0000256" key="2">
    <source>
        <dbReference type="ARBA" id="ARBA00022801"/>
    </source>
</evidence>
<evidence type="ECO:0000313" key="4">
    <source>
        <dbReference type="EMBL" id="QHW35536.1"/>
    </source>
</evidence>
<evidence type="ECO:0000259" key="3">
    <source>
        <dbReference type="Pfam" id="PF07687"/>
    </source>
</evidence>